<keyword evidence="5 6" id="KW-0012">Acyltransferase</keyword>
<dbReference type="CDD" id="cd02152">
    <property type="entry name" value="OAT"/>
    <property type="match status" value="1"/>
</dbReference>
<feature type="binding site" evidence="6">
    <location>
        <position position="150"/>
    </location>
    <ligand>
        <name>substrate</name>
    </ligand>
</feature>
<feature type="site" description="Involved in the stabilization of negative charge on the oxyanion by the formation of the oxyanion hole" evidence="6">
    <location>
        <position position="115"/>
    </location>
</feature>
<evidence type="ECO:0000256" key="3">
    <source>
        <dbReference type="ARBA" id="ARBA00022679"/>
    </source>
</evidence>
<dbReference type="OrthoDB" id="9804242at2"/>
<comment type="subunit">
    <text evidence="2 6">Heterotetramer of two alpha and two beta chains.</text>
</comment>
<dbReference type="AlphaFoldDB" id="A0A2N3PIB0"/>
<gene>
    <name evidence="6" type="primary">argJ</name>
    <name evidence="7" type="ORF">BCM31_03250</name>
</gene>
<dbReference type="InterPro" id="IPR016117">
    <property type="entry name" value="ArgJ-like_dom_sf"/>
</dbReference>
<dbReference type="Pfam" id="PF01960">
    <property type="entry name" value="ArgJ"/>
    <property type="match status" value="1"/>
</dbReference>
<evidence type="ECO:0000256" key="4">
    <source>
        <dbReference type="ARBA" id="ARBA00022813"/>
    </source>
</evidence>
<dbReference type="EC" id="2.3.1.1" evidence="6"/>
<dbReference type="Gene3D" id="3.10.20.340">
    <property type="entry name" value="ArgJ beta chain, C-terminal domain"/>
    <property type="match status" value="1"/>
</dbReference>
<protein>
    <recommendedName>
        <fullName evidence="6">Arginine biosynthesis bifunctional protein ArgJ</fullName>
    </recommendedName>
    <domain>
        <recommendedName>
            <fullName evidence="6">Glutamate N-acetyltransferase</fullName>
            <ecNumber evidence="6">2.3.1.35</ecNumber>
        </recommendedName>
        <alternativeName>
            <fullName evidence="6">Ornithine acetyltransferase</fullName>
            <shortName evidence="6">OATase</shortName>
        </alternativeName>
        <alternativeName>
            <fullName evidence="6">Ornithine transacetylase</fullName>
        </alternativeName>
    </domain>
    <domain>
        <recommendedName>
            <fullName evidence="6">Amino-acid acetyltransferase</fullName>
            <ecNumber evidence="6">2.3.1.1</ecNumber>
        </recommendedName>
        <alternativeName>
            <fullName evidence="6">N-acetylglutamate synthase</fullName>
            <shortName evidence="6">AGSase</shortName>
        </alternativeName>
    </domain>
    <component>
        <recommendedName>
            <fullName evidence="6">Arginine biosynthesis bifunctional protein ArgJ alpha chain</fullName>
        </recommendedName>
    </component>
    <component>
        <recommendedName>
            <fullName evidence="6">Arginine biosynthesis bifunctional protein ArgJ beta chain</fullName>
        </recommendedName>
    </component>
</protein>
<dbReference type="EC" id="2.3.1.35" evidence="6"/>
<evidence type="ECO:0000256" key="5">
    <source>
        <dbReference type="ARBA" id="ARBA00023315"/>
    </source>
</evidence>
<comment type="catalytic activity">
    <reaction evidence="6">
        <text>N(2)-acetyl-L-ornithine + L-glutamate = N-acetyl-L-glutamate + L-ornithine</text>
        <dbReference type="Rhea" id="RHEA:15349"/>
        <dbReference type="ChEBI" id="CHEBI:29985"/>
        <dbReference type="ChEBI" id="CHEBI:44337"/>
        <dbReference type="ChEBI" id="CHEBI:46911"/>
        <dbReference type="ChEBI" id="CHEBI:57805"/>
        <dbReference type="EC" id="2.3.1.35"/>
    </reaction>
</comment>
<dbReference type="EMBL" id="MBPK01000043">
    <property type="protein sequence ID" value="PKT80373.1"/>
    <property type="molecule type" value="Genomic_DNA"/>
</dbReference>
<comment type="subcellular location">
    <subcellularLocation>
        <location evidence="6">Cytoplasm</location>
    </subcellularLocation>
</comment>
<feature type="chain" id="PRO_5023453413" description="Arginine biosynthesis bifunctional protein ArgJ beta chain" evidence="6">
    <location>
        <begin position="188"/>
        <end position="396"/>
    </location>
</feature>
<dbReference type="GO" id="GO:0006592">
    <property type="term" value="P:ornithine biosynthetic process"/>
    <property type="evidence" value="ECO:0007669"/>
    <property type="project" value="TreeGrafter"/>
</dbReference>
<dbReference type="HAMAP" id="MF_01106">
    <property type="entry name" value="ArgJ"/>
    <property type="match status" value="1"/>
</dbReference>
<dbReference type="NCBIfam" id="NF003802">
    <property type="entry name" value="PRK05388.1"/>
    <property type="match status" value="1"/>
</dbReference>
<evidence type="ECO:0000313" key="8">
    <source>
        <dbReference type="Proteomes" id="UP000233350"/>
    </source>
</evidence>
<dbReference type="UniPathway" id="UPA00068">
    <property type="reaction ID" value="UER00106"/>
</dbReference>
<dbReference type="GO" id="GO:0005737">
    <property type="term" value="C:cytoplasm"/>
    <property type="evidence" value="ECO:0007669"/>
    <property type="project" value="UniProtKB-SubCell"/>
</dbReference>
<feature type="active site" description="Nucleophile" evidence="6">
    <location>
        <position position="188"/>
    </location>
</feature>
<dbReference type="GeneID" id="97290114"/>
<comment type="pathway">
    <text evidence="6">Amino-acid biosynthesis; L-arginine biosynthesis; N(2)-acetyl-L-ornithine from L-glutamate: step 1/4.</text>
</comment>
<feature type="site" description="Involved in the stabilization of negative charge on the oxyanion by the formation of the oxyanion hole" evidence="6">
    <location>
        <position position="116"/>
    </location>
</feature>
<dbReference type="PANTHER" id="PTHR23100">
    <property type="entry name" value="ARGININE BIOSYNTHESIS BIFUNCTIONAL PROTEIN ARGJ"/>
    <property type="match status" value="1"/>
</dbReference>
<dbReference type="Proteomes" id="UP000233350">
    <property type="component" value="Unassembled WGS sequence"/>
</dbReference>
<dbReference type="PANTHER" id="PTHR23100:SF0">
    <property type="entry name" value="ARGININE BIOSYNTHESIS BIFUNCTIONAL PROTEIN ARGJ, MITOCHONDRIAL"/>
    <property type="match status" value="1"/>
</dbReference>
<reference evidence="7 8" key="1">
    <citation type="submission" date="2016-07" db="EMBL/GenBank/DDBJ databases">
        <title>Detection of Helicobacter winghamensis from caecal content of red fox (Vulpes vulpes).</title>
        <authorList>
            <person name="Zanoni R.G."/>
            <person name="Florio D."/>
            <person name="Caffara M."/>
            <person name="Renzi M."/>
            <person name="Parisi A."/>
            <person name="Pasquali F."/>
            <person name="Manfreda G."/>
        </authorList>
    </citation>
    <scope>NUCLEOTIDE SEQUENCE [LARGE SCALE GENOMIC DNA]</scope>
    <source>
        <strain evidence="7 8">295_13</strain>
    </source>
</reference>
<dbReference type="InterPro" id="IPR002813">
    <property type="entry name" value="Arg_biosynth_ArgJ"/>
</dbReference>
<feature type="binding site" evidence="6">
    <location>
        <position position="396"/>
    </location>
    <ligand>
        <name>substrate</name>
    </ligand>
</feature>
<dbReference type="STRING" id="556267.HWAG_00867"/>
<feature type="binding site" evidence="6">
    <location>
        <position position="267"/>
    </location>
    <ligand>
        <name>substrate</name>
    </ligand>
</feature>
<comment type="function">
    <text evidence="6">Catalyzes two activities which are involved in the cyclic version of arginine biosynthesis: the synthesis of N-acetylglutamate from glutamate and acetyl-CoA as the acetyl donor, and of ornithine by transacetylation between N(2)-acetylornithine and glutamate.</text>
</comment>
<dbReference type="SUPFAM" id="SSF56266">
    <property type="entry name" value="DmpA/ArgJ-like"/>
    <property type="match status" value="1"/>
</dbReference>
<keyword evidence="6" id="KW-0963">Cytoplasm</keyword>
<keyword evidence="4 6" id="KW-0068">Autocatalytic cleavage</keyword>
<feature type="binding site" evidence="6">
    <location>
        <position position="391"/>
    </location>
    <ligand>
        <name>substrate</name>
    </ligand>
</feature>
<dbReference type="RefSeq" id="WP_006802563.1">
    <property type="nucleotide sequence ID" value="NZ_CABKOI010000020.1"/>
</dbReference>
<keyword evidence="3 6" id="KW-0808">Transferase</keyword>
<evidence type="ECO:0000256" key="6">
    <source>
        <dbReference type="HAMAP-Rule" id="MF_01106"/>
    </source>
</evidence>
<keyword evidence="8" id="KW-1185">Reference proteome</keyword>
<evidence type="ECO:0000313" key="7">
    <source>
        <dbReference type="EMBL" id="PKT80373.1"/>
    </source>
</evidence>
<feature type="binding site" evidence="6">
    <location>
        <position position="177"/>
    </location>
    <ligand>
        <name>substrate</name>
    </ligand>
</feature>
<keyword evidence="6" id="KW-0511">Multifunctional enzyme</keyword>
<evidence type="ECO:0000256" key="2">
    <source>
        <dbReference type="ARBA" id="ARBA00011475"/>
    </source>
</evidence>
<dbReference type="GO" id="GO:0006526">
    <property type="term" value="P:L-arginine biosynthetic process"/>
    <property type="evidence" value="ECO:0007669"/>
    <property type="project" value="UniProtKB-UniRule"/>
</dbReference>
<comment type="caution">
    <text evidence="7">The sequence shown here is derived from an EMBL/GenBank/DDBJ whole genome shotgun (WGS) entry which is preliminary data.</text>
</comment>
<keyword evidence="6" id="KW-0055">Arginine biosynthesis</keyword>
<dbReference type="GO" id="GO:0004042">
    <property type="term" value="F:L-glutamate N-acetyltransferase activity"/>
    <property type="evidence" value="ECO:0007669"/>
    <property type="project" value="UniProtKB-UniRule"/>
</dbReference>
<dbReference type="InterPro" id="IPR042195">
    <property type="entry name" value="ArgJ_beta_C"/>
</dbReference>
<comment type="similarity">
    <text evidence="1 6">Belongs to the ArgJ family.</text>
</comment>
<keyword evidence="6" id="KW-0028">Amino-acid biosynthesis</keyword>
<evidence type="ECO:0000256" key="1">
    <source>
        <dbReference type="ARBA" id="ARBA00006774"/>
    </source>
</evidence>
<accession>A0A2N3PIB0</accession>
<sequence length="396" mass="42945">MFSVFPIDGGIVAPQGFYCDGVSAGLKKDCGLDVAFIYADSLCEVEGVFTQNKFCAAPIVHFQSYPKDFKTNFVLINAKNANALTGNEGIENVKEVLGELQSRFNGIQNPIMSSTGVIGVQLPKEKIVASFSKFDLSQKNHKNASNAILTTDRFEKTIAFEVVLDDKASFKIGAMCKGAGMINPSLATMLCFITTDADVPKSDMKELLLKAADSTFNAISVDGDTSTNDSILLLSNGKSGAYEREAFLFALEKVMHKLAMDITRDGEGATKLVAFEVNGAKDDLEAQKCAKALSQSLLVKTALFGCDPNWGRIASTIGASGIFCDSKKLEIYFGDVCVYKKGVIYFDKENEQKAAEILKQDSFKITCELGVAEGSFTAYGCDLGYEYVKINADYRT</sequence>
<dbReference type="Gene3D" id="3.60.70.12">
    <property type="entry name" value="L-amino peptidase D-ALA esterase/amidase"/>
    <property type="match status" value="1"/>
</dbReference>
<dbReference type="GO" id="GO:0004358">
    <property type="term" value="F:L-glutamate N-acetyltransferase activity, acting on acetyl-L-ornithine as donor"/>
    <property type="evidence" value="ECO:0007669"/>
    <property type="project" value="UniProtKB-UniRule"/>
</dbReference>
<feature type="site" description="Cleavage; by autolysis" evidence="6">
    <location>
        <begin position="187"/>
        <end position="188"/>
    </location>
</feature>
<name>A0A2N3PIB0_9HELI</name>
<dbReference type="NCBIfam" id="TIGR00120">
    <property type="entry name" value="ArgJ"/>
    <property type="match status" value="1"/>
</dbReference>
<organism evidence="7 8">
    <name type="scientific">Helicobacter winghamensis</name>
    <dbReference type="NCBI Taxonomy" id="157268"/>
    <lineage>
        <taxon>Bacteria</taxon>
        <taxon>Pseudomonadati</taxon>
        <taxon>Campylobacterota</taxon>
        <taxon>Epsilonproteobacteria</taxon>
        <taxon>Campylobacterales</taxon>
        <taxon>Helicobacteraceae</taxon>
        <taxon>Helicobacter</taxon>
    </lineage>
</organism>
<comment type="pathway">
    <text evidence="6">Amino-acid biosynthesis; L-arginine biosynthesis; L-ornithine and N-acetyl-L-glutamate from L-glutamate and N(2)-acetyl-L-ornithine (cyclic): step 1/1.</text>
</comment>
<comment type="catalytic activity">
    <reaction evidence="6">
        <text>L-glutamate + acetyl-CoA = N-acetyl-L-glutamate + CoA + H(+)</text>
        <dbReference type="Rhea" id="RHEA:24292"/>
        <dbReference type="ChEBI" id="CHEBI:15378"/>
        <dbReference type="ChEBI" id="CHEBI:29985"/>
        <dbReference type="ChEBI" id="CHEBI:44337"/>
        <dbReference type="ChEBI" id="CHEBI:57287"/>
        <dbReference type="ChEBI" id="CHEBI:57288"/>
        <dbReference type="EC" id="2.3.1.1"/>
    </reaction>
</comment>
<feature type="chain" id="PRO_5023453414" description="Arginine biosynthesis bifunctional protein ArgJ alpha chain" evidence="6">
    <location>
        <begin position="1"/>
        <end position="187"/>
    </location>
</feature>
<proteinExistence type="inferred from homology"/>
<feature type="binding site" evidence="6">
    <location>
        <position position="188"/>
    </location>
    <ligand>
        <name>substrate</name>
    </ligand>
</feature>